<dbReference type="InterPro" id="IPR005829">
    <property type="entry name" value="Sugar_transporter_CS"/>
</dbReference>
<feature type="domain" description="Major facilitator superfamily (MFS) profile" evidence="8">
    <location>
        <begin position="215"/>
        <end position="414"/>
    </location>
</feature>
<keyword evidence="10" id="KW-1185">Reference proteome</keyword>
<proteinExistence type="predicted"/>
<accession>A0A8J3E0M2</accession>
<organism evidence="9 10">
    <name type="scientific">Pullulanibacillus camelliae</name>
    <dbReference type="NCBI Taxonomy" id="1707096"/>
    <lineage>
        <taxon>Bacteria</taxon>
        <taxon>Bacillati</taxon>
        <taxon>Bacillota</taxon>
        <taxon>Bacilli</taxon>
        <taxon>Bacillales</taxon>
        <taxon>Sporolactobacillaceae</taxon>
        <taxon>Pullulanibacillus</taxon>
    </lineage>
</organism>
<gene>
    <name evidence="9" type="ORF">GCM10011391_37400</name>
</gene>
<dbReference type="RefSeq" id="WP_188698432.1">
    <property type="nucleotide sequence ID" value="NZ_BMIR01000028.1"/>
</dbReference>
<evidence type="ECO:0000256" key="7">
    <source>
        <dbReference type="SAM" id="Phobius"/>
    </source>
</evidence>
<feature type="transmembrane region" description="Helical" evidence="7">
    <location>
        <begin position="9"/>
        <end position="33"/>
    </location>
</feature>
<dbReference type="InterPro" id="IPR011701">
    <property type="entry name" value="MFS"/>
</dbReference>
<dbReference type="InterPro" id="IPR036259">
    <property type="entry name" value="MFS_trans_sf"/>
</dbReference>
<dbReference type="GO" id="GO:0005886">
    <property type="term" value="C:plasma membrane"/>
    <property type="evidence" value="ECO:0007669"/>
    <property type="project" value="UniProtKB-SubCell"/>
</dbReference>
<dbReference type="Gene3D" id="1.20.1250.20">
    <property type="entry name" value="MFS general substrate transporter like domains"/>
    <property type="match status" value="1"/>
</dbReference>
<keyword evidence="4 7" id="KW-0812">Transmembrane</keyword>
<dbReference type="PROSITE" id="PS00217">
    <property type="entry name" value="SUGAR_TRANSPORT_2"/>
    <property type="match status" value="1"/>
</dbReference>
<dbReference type="InterPro" id="IPR022324">
    <property type="entry name" value="Bacilysin_exporter_BacE_put"/>
</dbReference>
<dbReference type="PRINTS" id="PR01988">
    <property type="entry name" value="EXPORTERBACE"/>
</dbReference>
<dbReference type="AlphaFoldDB" id="A0A8J3E0M2"/>
<evidence type="ECO:0000313" key="9">
    <source>
        <dbReference type="EMBL" id="GGE54962.1"/>
    </source>
</evidence>
<protein>
    <submittedName>
        <fullName evidence="9">MFS transporter</fullName>
    </submittedName>
</protein>
<dbReference type="Proteomes" id="UP000628775">
    <property type="component" value="Unassembled WGS sequence"/>
</dbReference>
<evidence type="ECO:0000256" key="4">
    <source>
        <dbReference type="ARBA" id="ARBA00022692"/>
    </source>
</evidence>
<feature type="transmembrane region" description="Helical" evidence="7">
    <location>
        <begin position="282"/>
        <end position="301"/>
    </location>
</feature>
<dbReference type="CDD" id="cd06173">
    <property type="entry name" value="MFS_MefA_like"/>
    <property type="match status" value="1"/>
</dbReference>
<evidence type="ECO:0000256" key="1">
    <source>
        <dbReference type="ARBA" id="ARBA00004651"/>
    </source>
</evidence>
<dbReference type="Pfam" id="PF07690">
    <property type="entry name" value="MFS_1"/>
    <property type="match status" value="2"/>
</dbReference>
<sequence length="414" mass="45197">MSILRNRNFAILFSGQIVSAIGNNLFMIALPWFVFSMTGSKSDLALTGIFQTLPSIVGLFIGVFIDRWRKRRTLIWTNILRATISLALYFVVLLHPPFMTLLILVLLLELVGTFYRPAEASLLPLILPQEKLSSTMGLVQSGGALAQLFGVLLGGTLIFLIGAPLLFLINTITFAFSLISLFFVRVKEVVPTPTKRSSFVREWLDGIRTIVRLRVLLRITLAAMVTNCALAPIDLVMTAWVKGPMNGNGLMLGIINASVFIGILIGGMLLGHMNKRIGLKTILFAGLVIADIGVSLIGIFIDFYWAIAFGLISGFALGTLNGSIGALALQVIPKEMRGRMFSTLGAVSTLAIPLGMAIYGWLLVYVPLQWMYVLIGLPAILSGLSFLLPLKDGLGQLRDKDNNQLEQKTVNTDV</sequence>
<keyword evidence="3" id="KW-1003">Cell membrane</keyword>
<dbReference type="InterPro" id="IPR020846">
    <property type="entry name" value="MFS_dom"/>
</dbReference>
<comment type="subcellular location">
    <subcellularLocation>
        <location evidence="1">Cell membrane</location>
        <topology evidence="1">Multi-pass membrane protein</topology>
    </subcellularLocation>
</comment>
<dbReference type="PANTHER" id="PTHR23513">
    <property type="entry name" value="INTEGRAL MEMBRANE EFFLUX PROTEIN-RELATED"/>
    <property type="match status" value="1"/>
</dbReference>
<dbReference type="SUPFAM" id="SSF103473">
    <property type="entry name" value="MFS general substrate transporter"/>
    <property type="match status" value="1"/>
</dbReference>
<keyword evidence="2" id="KW-0813">Transport</keyword>
<comment type="caution">
    <text evidence="9">The sequence shown here is derived from an EMBL/GenBank/DDBJ whole genome shotgun (WGS) entry which is preliminary data.</text>
</comment>
<dbReference type="PROSITE" id="PS50850">
    <property type="entry name" value="MFS"/>
    <property type="match status" value="2"/>
</dbReference>
<feature type="transmembrane region" description="Helical" evidence="7">
    <location>
        <begin position="45"/>
        <end position="65"/>
    </location>
</feature>
<evidence type="ECO:0000256" key="6">
    <source>
        <dbReference type="ARBA" id="ARBA00023136"/>
    </source>
</evidence>
<evidence type="ECO:0000256" key="2">
    <source>
        <dbReference type="ARBA" id="ARBA00022448"/>
    </source>
</evidence>
<dbReference type="GO" id="GO:0022857">
    <property type="term" value="F:transmembrane transporter activity"/>
    <property type="evidence" value="ECO:0007669"/>
    <property type="project" value="InterPro"/>
</dbReference>
<dbReference type="PANTHER" id="PTHR23513:SF6">
    <property type="entry name" value="MAJOR FACILITATOR SUPERFAMILY ASSOCIATED DOMAIN-CONTAINING PROTEIN"/>
    <property type="match status" value="1"/>
</dbReference>
<dbReference type="EMBL" id="BMIR01000028">
    <property type="protein sequence ID" value="GGE54962.1"/>
    <property type="molecule type" value="Genomic_DNA"/>
</dbReference>
<evidence type="ECO:0000256" key="5">
    <source>
        <dbReference type="ARBA" id="ARBA00022989"/>
    </source>
</evidence>
<feature type="transmembrane region" description="Helical" evidence="7">
    <location>
        <begin position="370"/>
        <end position="390"/>
    </location>
</feature>
<evidence type="ECO:0000256" key="3">
    <source>
        <dbReference type="ARBA" id="ARBA00022475"/>
    </source>
</evidence>
<feature type="transmembrane region" description="Helical" evidence="7">
    <location>
        <begin position="307"/>
        <end position="329"/>
    </location>
</feature>
<reference evidence="9" key="1">
    <citation type="journal article" date="2014" name="Int. J. Syst. Evol. Microbiol.">
        <title>Complete genome sequence of Corynebacterium casei LMG S-19264T (=DSM 44701T), isolated from a smear-ripened cheese.</title>
        <authorList>
            <consortium name="US DOE Joint Genome Institute (JGI-PGF)"/>
            <person name="Walter F."/>
            <person name="Albersmeier A."/>
            <person name="Kalinowski J."/>
            <person name="Ruckert C."/>
        </authorList>
    </citation>
    <scope>NUCLEOTIDE SEQUENCE</scope>
    <source>
        <strain evidence="9">CGMCC 1.15371</strain>
    </source>
</reference>
<feature type="transmembrane region" description="Helical" evidence="7">
    <location>
        <begin position="167"/>
        <end position="186"/>
    </location>
</feature>
<evidence type="ECO:0000313" key="10">
    <source>
        <dbReference type="Proteomes" id="UP000628775"/>
    </source>
</evidence>
<feature type="domain" description="Major facilitator superfamily (MFS) profile" evidence="8">
    <location>
        <begin position="1"/>
        <end position="188"/>
    </location>
</feature>
<evidence type="ECO:0000259" key="8">
    <source>
        <dbReference type="PROSITE" id="PS50850"/>
    </source>
</evidence>
<feature type="transmembrane region" description="Helical" evidence="7">
    <location>
        <begin position="341"/>
        <end position="364"/>
    </location>
</feature>
<feature type="transmembrane region" description="Helical" evidence="7">
    <location>
        <begin position="215"/>
        <end position="237"/>
    </location>
</feature>
<reference evidence="9" key="2">
    <citation type="submission" date="2020-09" db="EMBL/GenBank/DDBJ databases">
        <authorList>
            <person name="Sun Q."/>
            <person name="Zhou Y."/>
        </authorList>
    </citation>
    <scope>NUCLEOTIDE SEQUENCE</scope>
    <source>
        <strain evidence="9">CGMCC 1.15371</strain>
    </source>
</reference>
<feature type="transmembrane region" description="Helical" evidence="7">
    <location>
        <begin position="249"/>
        <end position="270"/>
    </location>
</feature>
<keyword evidence="5 7" id="KW-1133">Transmembrane helix</keyword>
<keyword evidence="6 7" id="KW-0472">Membrane</keyword>
<name>A0A8J3E0M2_9BACL</name>